<dbReference type="AlphaFoldDB" id="A0A6J8D4F7"/>
<evidence type="ECO:0000313" key="2">
    <source>
        <dbReference type="Proteomes" id="UP000507470"/>
    </source>
</evidence>
<accession>A0A6J8D4F7</accession>
<organism evidence="1 2">
    <name type="scientific">Mytilus coruscus</name>
    <name type="common">Sea mussel</name>
    <dbReference type="NCBI Taxonomy" id="42192"/>
    <lineage>
        <taxon>Eukaryota</taxon>
        <taxon>Metazoa</taxon>
        <taxon>Spiralia</taxon>
        <taxon>Lophotrochozoa</taxon>
        <taxon>Mollusca</taxon>
        <taxon>Bivalvia</taxon>
        <taxon>Autobranchia</taxon>
        <taxon>Pteriomorphia</taxon>
        <taxon>Mytilida</taxon>
        <taxon>Mytiloidea</taxon>
        <taxon>Mytilidae</taxon>
        <taxon>Mytilinae</taxon>
        <taxon>Mytilus</taxon>
    </lineage>
</organism>
<proteinExistence type="predicted"/>
<dbReference type="OrthoDB" id="10358457at2759"/>
<keyword evidence="2" id="KW-1185">Reference proteome</keyword>
<name>A0A6J8D4F7_MYTCO</name>
<evidence type="ECO:0000313" key="1">
    <source>
        <dbReference type="EMBL" id="CAC5402779.1"/>
    </source>
</evidence>
<reference evidence="1 2" key="1">
    <citation type="submission" date="2020-06" db="EMBL/GenBank/DDBJ databases">
        <authorList>
            <person name="Li R."/>
            <person name="Bekaert M."/>
        </authorList>
    </citation>
    <scope>NUCLEOTIDE SEQUENCE [LARGE SCALE GENOMIC DNA]</scope>
    <source>
        <strain evidence="2">wild</strain>
    </source>
</reference>
<sequence>MEIQKNKSPRKPHFSSEEVDIIVEAVQENYSLLFGVLSPNLDLHNEKEGNLVKYSSETRKVRKYLESGGDKFAFIKDLQKDPGQELPFIFKKYGITSECLVDRNILPIDHPVSLSVADVLFLRRLLCYKNLPWTHAEYWVNTLLRASVSVESIRLQWNNIHKKFHDYRTSGSPGAGEDLSTFMSGQYHHPTTHFKSSKPNLETVA</sequence>
<protein>
    <submittedName>
        <fullName evidence="1">Uncharacterized protein</fullName>
    </submittedName>
</protein>
<gene>
    <name evidence="1" type="ORF">MCOR_36727</name>
</gene>
<dbReference type="Proteomes" id="UP000507470">
    <property type="component" value="Unassembled WGS sequence"/>
</dbReference>
<dbReference type="EMBL" id="CACVKT020006634">
    <property type="protein sequence ID" value="CAC5402779.1"/>
    <property type="molecule type" value="Genomic_DNA"/>
</dbReference>